<feature type="compositionally biased region" description="Basic residues" evidence="1">
    <location>
        <begin position="136"/>
        <end position="150"/>
    </location>
</feature>
<feature type="compositionally biased region" description="Polar residues" evidence="1">
    <location>
        <begin position="59"/>
        <end position="68"/>
    </location>
</feature>
<protein>
    <submittedName>
        <fullName evidence="2">Uncharacterized protein</fullName>
    </submittedName>
</protein>
<gene>
    <name evidence="2" type="ORF">EZV62_013095</name>
</gene>
<evidence type="ECO:0000313" key="2">
    <source>
        <dbReference type="EMBL" id="TXG61732.1"/>
    </source>
</evidence>
<evidence type="ECO:0000313" key="3">
    <source>
        <dbReference type="Proteomes" id="UP000323000"/>
    </source>
</evidence>
<organism evidence="2 3">
    <name type="scientific">Acer yangbiense</name>
    <dbReference type="NCBI Taxonomy" id="1000413"/>
    <lineage>
        <taxon>Eukaryota</taxon>
        <taxon>Viridiplantae</taxon>
        <taxon>Streptophyta</taxon>
        <taxon>Embryophyta</taxon>
        <taxon>Tracheophyta</taxon>
        <taxon>Spermatophyta</taxon>
        <taxon>Magnoliopsida</taxon>
        <taxon>eudicotyledons</taxon>
        <taxon>Gunneridae</taxon>
        <taxon>Pentapetalae</taxon>
        <taxon>rosids</taxon>
        <taxon>malvids</taxon>
        <taxon>Sapindales</taxon>
        <taxon>Sapindaceae</taxon>
        <taxon>Hippocastanoideae</taxon>
        <taxon>Acereae</taxon>
        <taxon>Acer</taxon>
    </lineage>
</organism>
<evidence type="ECO:0000256" key="1">
    <source>
        <dbReference type="SAM" id="MobiDB-lite"/>
    </source>
</evidence>
<keyword evidence="3" id="KW-1185">Reference proteome</keyword>
<name>A0A5C7I038_9ROSI</name>
<dbReference type="AlphaFoldDB" id="A0A5C7I038"/>
<feature type="compositionally biased region" description="Basic residues" evidence="1">
    <location>
        <begin position="72"/>
        <end position="84"/>
    </location>
</feature>
<proteinExistence type="predicted"/>
<feature type="region of interest" description="Disordered" evidence="1">
    <location>
        <begin position="52"/>
        <end position="168"/>
    </location>
</feature>
<dbReference type="EMBL" id="VAHF01000005">
    <property type="protein sequence ID" value="TXG61732.1"/>
    <property type="molecule type" value="Genomic_DNA"/>
</dbReference>
<sequence>MVLGMAFFEQANAFPQPAASSLSILDGDKAYTIPAERLTMSKFKTLSAIQLVEKPSSPPSSRNIQPTESVPKKRSHARHGKQRSKKAEGGATNAKLPFQQCKPTCTNPKESKQHNTSPTPDSKAIPHERLPNPKSTRSKGPIRGKLQHTWRPRDEDIAKSGGGRCHGP</sequence>
<dbReference type="Proteomes" id="UP000323000">
    <property type="component" value="Chromosome 5"/>
</dbReference>
<accession>A0A5C7I038</accession>
<feature type="compositionally biased region" description="Polar residues" evidence="1">
    <location>
        <begin position="101"/>
        <end position="120"/>
    </location>
</feature>
<reference evidence="3" key="1">
    <citation type="journal article" date="2019" name="Gigascience">
        <title>De novo genome assembly of the endangered Acer yangbiense, a plant species with extremely small populations endemic to Yunnan Province, China.</title>
        <authorList>
            <person name="Yang J."/>
            <person name="Wariss H.M."/>
            <person name="Tao L."/>
            <person name="Zhang R."/>
            <person name="Yun Q."/>
            <person name="Hollingsworth P."/>
            <person name="Dao Z."/>
            <person name="Luo G."/>
            <person name="Guo H."/>
            <person name="Ma Y."/>
            <person name="Sun W."/>
        </authorList>
    </citation>
    <scope>NUCLEOTIDE SEQUENCE [LARGE SCALE GENOMIC DNA]</scope>
    <source>
        <strain evidence="3">cv. Malutang</strain>
    </source>
</reference>
<comment type="caution">
    <text evidence="2">The sequence shown here is derived from an EMBL/GenBank/DDBJ whole genome shotgun (WGS) entry which is preliminary data.</text>
</comment>